<dbReference type="SUPFAM" id="SSF46785">
    <property type="entry name" value="Winged helix' DNA-binding domain"/>
    <property type="match status" value="1"/>
</dbReference>
<evidence type="ECO:0000313" key="3">
    <source>
        <dbReference type="EMBL" id="MFA9460652.1"/>
    </source>
</evidence>
<dbReference type="EMBL" id="JBGUAW010000004">
    <property type="protein sequence ID" value="MFA9460652.1"/>
    <property type="molecule type" value="Genomic_DNA"/>
</dbReference>
<keyword evidence="4" id="KW-1185">Reference proteome</keyword>
<proteinExistence type="predicted"/>
<evidence type="ECO:0000313" key="4">
    <source>
        <dbReference type="Proteomes" id="UP001575181"/>
    </source>
</evidence>
<organism evidence="3 4">
    <name type="scientific">Thiohalorhabdus methylotrophus</name>
    <dbReference type="NCBI Taxonomy" id="3242694"/>
    <lineage>
        <taxon>Bacteria</taxon>
        <taxon>Pseudomonadati</taxon>
        <taxon>Pseudomonadota</taxon>
        <taxon>Gammaproteobacteria</taxon>
        <taxon>Thiohalorhabdales</taxon>
        <taxon>Thiohalorhabdaceae</taxon>
        <taxon>Thiohalorhabdus</taxon>
    </lineage>
</organism>
<comment type="caution">
    <text evidence="3">The sequence shown here is derived from an EMBL/GenBank/DDBJ whole genome shotgun (WGS) entry which is preliminary data.</text>
</comment>
<dbReference type="InterPro" id="IPR036390">
    <property type="entry name" value="WH_DNA-bd_sf"/>
</dbReference>
<dbReference type="PANTHER" id="PTHR40663:SF2">
    <property type="entry name" value="TRANSCRIPTIONAL REGULATOR"/>
    <property type="match status" value="1"/>
</dbReference>
<evidence type="ECO:0000259" key="1">
    <source>
        <dbReference type="Pfam" id="PF21476"/>
    </source>
</evidence>
<name>A0ABV4TTK6_9GAMM</name>
<accession>A0ABV4TTK6</accession>
<dbReference type="PANTHER" id="PTHR40663">
    <property type="match status" value="1"/>
</dbReference>
<protein>
    <submittedName>
        <fullName evidence="3">Transcriptional regulator</fullName>
    </submittedName>
</protein>
<feature type="domain" description="PF0610-like winged HTH N-terminal" evidence="1">
    <location>
        <begin position="3"/>
        <end position="49"/>
    </location>
</feature>
<reference evidence="3 4" key="1">
    <citation type="submission" date="2024-08" db="EMBL/GenBank/DDBJ databases">
        <title>Whole-genome sequencing of halo(alkali)philic microorganisms from hypersaline lakes.</title>
        <authorList>
            <person name="Sorokin D.Y."/>
            <person name="Merkel A.Y."/>
            <person name="Messina E."/>
            <person name="Yakimov M."/>
        </authorList>
    </citation>
    <scope>NUCLEOTIDE SEQUENCE [LARGE SCALE GENOMIC DNA]</scope>
    <source>
        <strain evidence="3 4">Cl-TMA</strain>
    </source>
</reference>
<evidence type="ECO:0000259" key="2">
    <source>
        <dbReference type="Pfam" id="PF23470"/>
    </source>
</evidence>
<dbReference type="Pfam" id="PF21476">
    <property type="entry name" value="PF0610-like_N"/>
    <property type="match status" value="1"/>
</dbReference>
<dbReference type="RefSeq" id="WP_373655433.1">
    <property type="nucleotide sequence ID" value="NZ_JBGUAW010000004.1"/>
</dbReference>
<sequence length="92" mass="10469">MYRKDLILMLRDNPMGVGELAQALGMRGKDVADELTHLRQSLRNEPYRLEVIPAVCRKCGFTFSADKLTKPGKCPECRGTWIHEPRVWIVAA</sequence>
<dbReference type="Pfam" id="PF23470">
    <property type="entry name" value="Zn_ribbon_PF0610"/>
    <property type="match status" value="1"/>
</dbReference>
<feature type="domain" description="PF0610-like rubredoxin-like zinc beta-ribbon C-terminal" evidence="2">
    <location>
        <begin position="53"/>
        <end position="87"/>
    </location>
</feature>
<dbReference type="InterPro" id="IPR049159">
    <property type="entry name" value="PF0610-like_wHTH_N"/>
</dbReference>
<dbReference type="InterPro" id="IPR038767">
    <property type="entry name" value="PF0610-like"/>
</dbReference>
<dbReference type="InterPro" id="IPR057022">
    <property type="entry name" value="PF0610-like_Zn_ribbon_C"/>
</dbReference>
<dbReference type="Proteomes" id="UP001575181">
    <property type="component" value="Unassembled WGS sequence"/>
</dbReference>
<gene>
    <name evidence="3" type="ORF">ACERLL_07410</name>
</gene>